<feature type="coiled-coil region" evidence="9">
    <location>
        <begin position="184"/>
        <end position="250"/>
    </location>
</feature>
<dbReference type="GO" id="GO:0005819">
    <property type="term" value="C:spindle"/>
    <property type="evidence" value="ECO:0007669"/>
    <property type="project" value="UniProtKB-SubCell"/>
</dbReference>
<keyword evidence="12" id="KW-1185">Reference proteome</keyword>
<dbReference type="AlphaFoldDB" id="A0A8J6FPM7"/>
<dbReference type="PANTHER" id="PTHR24200:SF6">
    <property type="entry name" value="COILED-COIL DOMAIN-CONTAINING PROTEIN 69"/>
    <property type="match status" value="1"/>
</dbReference>
<dbReference type="PANTHER" id="PTHR24200">
    <property type="entry name" value="TOUCAN, ISOFORM A"/>
    <property type="match status" value="1"/>
</dbReference>
<dbReference type="InterPro" id="IPR051293">
    <property type="entry name" value="MTUS1/CCDC69"/>
</dbReference>
<dbReference type="GO" id="GO:0030496">
    <property type="term" value="C:midbody"/>
    <property type="evidence" value="ECO:0007669"/>
    <property type="project" value="UniProtKB-SubCell"/>
</dbReference>
<evidence type="ECO:0000256" key="10">
    <source>
        <dbReference type="SAM" id="MobiDB-lite"/>
    </source>
</evidence>
<evidence type="ECO:0000256" key="3">
    <source>
        <dbReference type="ARBA" id="ARBA00022490"/>
    </source>
</evidence>
<comment type="caution">
    <text evidence="11">The sequence shown here is derived from an EMBL/GenBank/DDBJ whole genome shotgun (WGS) entry which is preliminary data.</text>
</comment>
<evidence type="ECO:0000256" key="1">
    <source>
        <dbReference type="ARBA" id="ARBA00004186"/>
    </source>
</evidence>
<evidence type="ECO:0000256" key="2">
    <source>
        <dbReference type="ARBA" id="ARBA00004214"/>
    </source>
</evidence>
<evidence type="ECO:0000256" key="5">
    <source>
        <dbReference type="ARBA" id="ARBA00023054"/>
    </source>
</evidence>
<dbReference type="GO" id="GO:0005737">
    <property type="term" value="C:cytoplasm"/>
    <property type="evidence" value="ECO:0007669"/>
    <property type="project" value="TreeGrafter"/>
</dbReference>
<protein>
    <recommendedName>
        <fullName evidence="13">Coiled-coil domain-containing protein 69</fullName>
    </recommendedName>
</protein>
<comment type="subcellular location">
    <subcellularLocation>
        <location evidence="1">Cytoplasm</location>
        <location evidence="1">Cytoskeleton</location>
        <location evidence="1">Spindle</location>
    </subcellularLocation>
    <subcellularLocation>
        <location evidence="2">Midbody</location>
    </subcellularLocation>
</comment>
<evidence type="ECO:0000256" key="9">
    <source>
        <dbReference type="SAM" id="Coils"/>
    </source>
</evidence>
<dbReference type="Proteomes" id="UP000770717">
    <property type="component" value="Unassembled WGS sequence"/>
</dbReference>
<feature type="coiled-coil region" evidence="9">
    <location>
        <begin position="102"/>
        <end position="136"/>
    </location>
</feature>
<comment type="similarity">
    <text evidence="8">Belongs to the CCDC69 family.</text>
</comment>
<evidence type="ECO:0000313" key="11">
    <source>
        <dbReference type="EMBL" id="KAG9491176.1"/>
    </source>
</evidence>
<evidence type="ECO:0000256" key="7">
    <source>
        <dbReference type="ARBA" id="ARBA00023288"/>
    </source>
</evidence>
<evidence type="ECO:0000256" key="6">
    <source>
        <dbReference type="ARBA" id="ARBA00023212"/>
    </source>
</evidence>
<evidence type="ECO:0008006" key="13">
    <source>
        <dbReference type="Google" id="ProtNLM"/>
    </source>
</evidence>
<dbReference type="GO" id="GO:0005634">
    <property type="term" value="C:nucleus"/>
    <property type="evidence" value="ECO:0007669"/>
    <property type="project" value="TreeGrafter"/>
</dbReference>
<dbReference type="OrthoDB" id="10038993at2759"/>
<organism evidence="11 12">
    <name type="scientific">Eleutherodactylus coqui</name>
    <name type="common">Puerto Rican coqui</name>
    <dbReference type="NCBI Taxonomy" id="57060"/>
    <lineage>
        <taxon>Eukaryota</taxon>
        <taxon>Metazoa</taxon>
        <taxon>Chordata</taxon>
        <taxon>Craniata</taxon>
        <taxon>Vertebrata</taxon>
        <taxon>Euteleostomi</taxon>
        <taxon>Amphibia</taxon>
        <taxon>Batrachia</taxon>
        <taxon>Anura</taxon>
        <taxon>Neobatrachia</taxon>
        <taxon>Hyloidea</taxon>
        <taxon>Eleutherodactylidae</taxon>
        <taxon>Eleutherodactylinae</taxon>
        <taxon>Eleutherodactylus</taxon>
        <taxon>Eleutherodactylus</taxon>
    </lineage>
</organism>
<keyword evidence="3" id="KW-0963">Cytoplasm</keyword>
<accession>A0A8J6FPM7</accession>
<evidence type="ECO:0000256" key="8">
    <source>
        <dbReference type="ARBA" id="ARBA00038407"/>
    </source>
</evidence>
<proteinExistence type="inferred from homology"/>
<name>A0A8J6FPM7_ELECQ</name>
<keyword evidence="7" id="KW-0449">Lipoprotein</keyword>
<reference evidence="11" key="1">
    <citation type="thesis" date="2020" institute="ProQuest LLC" country="789 East Eisenhower Parkway, Ann Arbor, MI, USA">
        <title>Comparative Genomics and Chromosome Evolution.</title>
        <authorList>
            <person name="Mudd A.B."/>
        </authorList>
    </citation>
    <scope>NUCLEOTIDE SEQUENCE</scope>
    <source>
        <strain evidence="11">HN-11 Male</strain>
        <tissue evidence="11">Kidney and liver</tissue>
    </source>
</reference>
<gene>
    <name evidence="11" type="ORF">GDO78_006510</name>
</gene>
<keyword evidence="4" id="KW-0519">Myristate</keyword>
<evidence type="ECO:0000313" key="12">
    <source>
        <dbReference type="Proteomes" id="UP000770717"/>
    </source>
</evidence>
<keyword evidence="6" id="KW-0206">Cytoskeleton</keyword>
<feature type="region of interest" description="Disordered" evidence="10">
    <location>
        <begin position="14"/>
        <end position="36"/>
    </location>
</feature>
<keyword evidence="5 9" id="KW-0175">Coiled coil</keyword>
<dbReference type="GO" id="GO:0008017">
    <property type="term" value="F:microtubule binding"/>
    <property type="evidence" value="ECO:0007669"/>
    <property type="project" value="TreeGrafter"/>
</dbReference>
<evidence type="ECO:0000256" key="4">
    <source>
        <dbReference type="ARBA" id="ARBA00022707"/>
    </source>
</evidence>
<dbReference type="EMBL" id="WNTK01000002">
    <property type="protein sequence ID" value="KAG9491176.1"/>
    <property type="molecule type" value="Genomic_DNA"/>
</dbReference>
<sequence length="277" mass="32170">MGCQASKTCCLHGARKKRRRKAKEEQELNDINDNGTQKIKNNEQEIKNLLHGFQEEKVALEKANRLKLEELEEQAKKDADAEMEKRLSEKTSEMDVKIAELQKSFEQEKASLTETITDLKSQLESFLRKIQQSEESALRQNYERHIKDYGNPGEFWEQELHSLYFVVEMKNNLIKEKDKKLLNQQVMMERILALEEKVKMLQQENEALQEQTQKQSAIAMCLTEELLSTKAALEKEVQLRERLVHDKEQRVYRALSGDASLPFSLSISSQDVAVLVT</sequence>